<comment type="caution">
    <text evidence="1">The sequence shown here is derived from an EMBL/GenBank/DDBJ whole genome shotgun (WGS) entry which is preliminary data.</text>
</comment>
<evidence type="ECO:0008006" key="3">
    <source>
        <dbReference type="Google" id="ProtNLM"/>
    </source>
</evidence>
<evidence type="ECO:0000313" key="2">
    <source>
        <dbReference type="Proteomes" id="UP000543642"/>
    </source>
</evidence>
<sequence>MKLFQKKMKKYPYDPALQKPVIYSSICTGEKRAGFLWNKDGRFEEVACIRSSRDMEMFLKDYGLKKEDVEIKY</sequence>
<dbReference type="EMBL" id="JACHFW010000003">
    <property type="protein sequence ID" value="MBB5264060.1"/>
    <property type="molecule type" value="Genomic_DNA"/>
</dbReference>
<proteinExistence type="predicted"/>
<dbReference type="Proteomes" id="UP000543642">
    <property type="component" value="Unassembled WGS sequence"/>
</dbReference>
<reference evidence="1 2" key="1">
    <citation type="submission" date="2020-08" db="EMBL/GenBank/DDBJ databases">
        <title>Genomic Encyclopedia of Type Strains, Phase IV (KMG-IV): sequencing the most valuable type-strain genomes for metagenomic binning, comparative biology and taxonomic classification.</title>
        <authorList>
            <person name="Goeker M."/>
        </authorList>
    </citation>
    <scope>NUCLEOTIDE SEQUENCE [LARGE SCALE GENOMIC DNA]</scope>
    <source>
        <strain evidence="1 2">DSM 106146</strain>
    </source>
</reference>
<organism evidence="1 2">
    <name type="scientific">Catenibacillus scindens</name>
    <dbReference type="NCBI Taxonomy" id="673271"/>
    <lineage>
        <taxon>Bacteria</taxon>
        <taxon>Bacillati</taxon>
        <taxon>Bacillota</taxon>
        <taxon>Clostridia</taxon>
        <taxon>Lachnospirales</taxon>
        <taxon>Lachnospiraceae</taxon>
        <taxon>Catenibacillus</taxon>
    </lineage>
</organism>
<dbReference type="AlphaFoldDB" id="A0A7W8H9D6"/>
<accession>A0A7W8H9D6</accession>
<keyword evidence="2" id="KW-1185">Reference proteome</keyword>
<protein>
    <recommendedName>
        <fullName evidence="3">Aspartate dehydrogenase</fullName>
    </recommendedName>
</protein>
<dbReference type="RefSeq" id="WP_243164658.1">
    <property type="nucleotide sequence ID" value="NZ_CAWVEG010000201.1"/>
</dbReference>
<gene>
    <name evidence="1" type="ORF">HNP82_001165</name>
</gene>
<evidence type="ECO:0000313" key="1">
    <source>
        <dbReference type="EMBL" id="MBB5264060.1"/>
    </source>
</evidence>
<name>A0A7W8H9D6_9FIRM</name>